<keyword evidence="2" id="KW-1133">Transmembrane helix</keyword>
<name>A0A7H9AY68_ZYGMR</name>
<feature type="transmembrane region" description="Helical" evidence="2">
    <location>
        <begin position="251"/>
        <end position="268"/>
    </location>
</feature>
<keyword evidence="2" id="KW-0812">Transmembrane</keyword>
<evidence type="ECO:0000256" key="2">
    <source>
        <dbReference type="SAM" id="Phobius"/>
    </source>
</evidence>
<feature type="compositionally biased region" description="Acidic residues" evidence="1">
    <location>
        <begin position="115"/>
        <end position="129"/>
    </location>
</feature>
<keyword evidence="4" id="KW-1185">Reference proteome</keyword>
<dbReference type="Proteomes" id="UP000509704">
    <property type="component" value="Chromosome 2"/>
</dbReference>
<organism evidence="3 4">
    <name type="scientific">Zygotorulaspora mrakii</name>
    <name type="common">Zygosaccharomyces mrakii</name>
    <dbReference type="NCBI Taxonomy" id="42260"/>
    <lineage>
        <taxon>Eukaryota</taxon>
        <taxon>Fungi</taxon>
        <taxon>Dikarya</taxon>
        <taxon>Ascomycota</taxon>
        <taxon>Saccharomycotina</taxon>
        <taxon>Saccharomycetes</taxon>
        <taxon>Saccharomycetales</taxon>
        <taxon>Saccharomycetaceae</taxon>
        <taxon>Zygotorulaspora</taxon>
    </lineage>
</organism>
<evidence type="ECO:0000313" key="3">
    <source>
        <dbReference type="EMBL" id="QLG71345.1"/>
    </source>
</evidence>
<accession>A0A7H9AY68</accession>
<protein>
    <submittedName>
        <fullName evidence="3">Uncharacterized protein</fullName>
    </submittedName>
</protein>
<dbReference type="PANTHER" id="PTHR41807:SF1">
    <property type="entry name" value="GLUTATHIONE TRANSFERASE 3"/>
    <property type="match status" value="1"/>
</dbReference>
<dbReference type="KEGG" id="zmk:HG535_0B03850"/>
<dbReference type="GeneID" id="59235006"/>
<dbReference type="GO" id="GO:0016020">
    <property type="term" value="C:membrane"/>
    <property type="evidence" value="ECO:0007669"/>
    <property type="project" value="TreeGrafter"/>
</dbReference>
<proteinExistence type="predicted"/>
<dbReference type="AlphaFoldDB" id="A0A7H9AY68"/>
<feature type="transmembrane region" description="Helical" evidence="2">
    <location>
        <begin position="226"/>
        <end position="244"/>
    </location>
</feature>
<dbReference type="RefSeq" id="XP_037143073.1">
    <property type="nucleotide sequence ID" value="XM_037287178.1"/>
</dbReference>
<feature type="transmembrane region" description="Helical" evidence="2">
    <location>
        <begin position="288"/>
        <end position="305"/>
    </location>
</feature>
<feature type="transmembrane region" description="Helical" evidence="2">
    <location>
        <begin position="194"/>
        <end position="214"/>
    </location>
</feature>
<feature type="compositionally biased region" description="Polar residues" evidence="1">
    <location>
        <begin position="103"/>
        <end position="114"/>
    </location>
</feature>
<gene>
    <name evidence="3" type="ORF">HG535_0B03850</name>
</gene>
<sequence>MSSTFSRWRKVELLDLADKLHISGIPGSIRKNDLISVIESHLTRLGEPLDVDVEYPELKSFYDSVVKSAEESSDVETESQIDDLENDVQLDIEAVLDSESADNFNDLNLTQESETQTESDAEGNETETEGEPFRFNFQNYLSDIKDNVMSANDAAQEFLSTTKTIETLFGSIELYYITKPLIESQNRGLSFSTLVTWLSFSYFLPVIFGYYINFCRYDFTIKVDPMIYYLTKGLLSLTISNLNVDSFAQSYATTVLNFNLISGLSLNLDLKFVNYIQLGLQSWQNSLGQLPLIFSIVGIILTLYII</sequence>
<dbReference type="OrthoDB" id="4034134at2759"/>
<evidence type="ECO:0000256" key="1">
    <source>
        <dbReference type="SAM" id="MobiDB-lite"/>
    </source>
</evidence>
<dbReference type="InterPro" id="IPR038872">
    <property type="entry name" value="Put_GTT3"/>
</dbReference>
<dbReference type="EMBL" id="CP058605">
    <property type="protein sequence ID" value="QLG71345.1"/>
    <property type="molecule type" value="Genomic_DNA"/>
</dbReference>
<evidence type="ECO:0000313" key="4">
    <source>
        <dbReference type="Proteomes" id="UP000509704"/>
    </source>
</evidence>
<keyword evidence="2" id="KW-0472">Membrane</keyword>
<reference evidence="3 4" key="1">
    <citation type="submission" date="2020-07" db="EMBL/GenBank/DDBJ databases">
        <title>The yeast mating-type switching endonuclease HO is a domesticated member of an unorthodox homing genetic element family.</title>
        <authorList>
            <person name="Coughlan A.Y."/>
            <person name="Lombardi L."/>
            <person name="Braun-Galleani S."/>
            <person name="Martos A.R."/>
            <person name="Galeote V."/>
            <person name="Bigey F."/>
            <person name="Dequin S."/>
            <person name="Byrne K.P."/>
            <person name="Wolfe K.H."/>
        </authorList>
    </citation>
    <scope>NUCLEOTIDE SEQUENCE [LARGE SCALE GENOMIC DNA]</scope>
    <source>
        <strain evidence="3 4">NRRL Y-6702</strain>
    </source>
</reference>
<feature type="region of interest" description="Disordered" evidence="1">
    <location>
        <begin position="103"/>
        <end position="129"/>
    </location>
</feature>
<dbReference type="PANTHER" id="PTHR41807">
    <property type="entry name" value="GLUTATHIONE TRANSFERASE 3"/>
    <property type="match status" value="1"/>
</dbReference>